<comment type="caution">
    <text evidence="2">The sequence shown here is derived from an EMBL/GenBank/DDBJ whole genome shotgun (WGS) entry which is preliminary data.</text>
</comment>
<evidence type="ECO:0000256" key="1">
    <source>
        <dbReference type="SAM" id="MobiDB-lite"/>
    </source>
</evidence>
<protein>
    <submittedName>
        <fullName evidence="2">Uncharacterized protein</fullName>
    </submittedName>
</protein>
<name>A0ABW6JJ44_STRCE</name>
<evidence type="ECO:0000313" key="2">
    <source>
        <dbReference type="EMBL" id="MFE7965394.1"/>
    </source>
</evidence>
<dbReference type="EMBL" id="JBHVBU010000058">
    <property type="protein sequence ID" value="MFE7965394.1"/>
    <property type="molecule type" value="Genomic_DNA"/>
</dbReference>
<reference evidence="2 3" key="1">
    <citation type="submission" date="2024-09" db="EMBL/GenBank/DDBJ databases">
        <title>The Natural Products Discovery Center: Release of the First 8490 Sequenced Strains for Exploring Actinobacteria Biosynthetic Diversity.</title>
        <authorList>
            <person name="Kalkreuter E."/>
            <person name="Kautsar S.A."/>
            <person name="Yang D."/>
            <person name="Bader C.D."/>
            <person name="Teijaro C.N."/>
            <person name="Fluegel L."/>
            <person name="Davis C.M."/>
            <person name="Simpson J.R."/>
            <person name="Lauterbach L."/>
            <person name="Steele A.D."/>
            <person name="Gui C."/>
            <person name="Meng S."/>
            <person name="Li G."/>
            <person name="Viehrig K."/>
            <person name="Ye F."/>
            <person name="Su P."/>
            <person name="Kiefer A.F."/>
            <person name="Nichols A."/>
            <person name="Cepeda A.J."/>
            <person name="Yan W."/>
            <person name="Fan B."/>
            <person name="Jiang Y."/>
            <person name="Adhikari A."/>
            <person name="Zheng C.-J."/>
            <person name="Schuster L."/>
            <person name="Cowan T.M."/>
            <person name="Smanski M.J."/>
            <person name="Chevrette M.G."/>
            <person name="De Carvalho L.P.S."/>
            <person name="Shen B."/>
        </authorList>
    </citation>
    <scope>NUCLEOTIDE SEQUENCE [LARGE SCALE GENOMIC DNA]</scope>
    <source>
        <strain evidence="2 3">NPDC057399</strain>
    </source>
</reference>
<dbReference type="Proteomes" id="UP001600650">
    <property type="component" value="Unassembled WGS sequence"/>
</dbReference>
<accession>A0ABW6JJ44</accession>
<evidence type="ECO:0000313" key="3">
    <source>
        <dbReference type="Proteomes" id="UP001600650"/>
    </source>
</evidence>
<dbReference type="RefSeq" id="WP_381727257.1">
    <property type="nucleotide sequence ID" value="NZ_JBHVBU010000058.1"/>
</dbReference>
<gene>
    <name evidence="2" type="ORF">ACFU0X_20560</name>
</gene>
<keyword evidence="3" id="KW-1185">Reference proteome</keyword>
<proteinExistence type="predicted"/>
<feature type="region of interest" description="Disordered" evidence="1">
    <location>
        <begin position="123"/>
        <end position="145"/>
    </location>
</feature>
<organism evidence="2 3">
    <name type="scientific">Streptomyces cellulosae</name>
    <dbReference type="NCBI Taxonomy" id="1968"/>
    <lineage>
        <taxon>Bacteria</taxon>
        <taxon>Bacillati</taxon>
        <taxon>Actinomycetota</taxon>
        <taxon>Actinomycetes</taxon>
        <taxon>Kitasatosporales</taxon>
        <taxon>Streptomycetaceae</taxon>
        <taxon>Streptomyces</taxon>
    </lineage>
</organism>
<sequence length="214" mass="23889">MSEQLAVAGTKVATAAAAEALKMARSAASPYVMVKHGRREDRAAAYDRFVAACAVLFSRTRLDDNATTELVVSYMAIEMRAPTEVRRAAYVMFRRIIGISALIGGTSPSGWWRVPDEGFIEPEDPEAGLLDDEDDQEQSEGADGEAALEEGVSFFDPLDNAAMIKPFGDSDELLRALELFTHIARRDVRARWWHPVVMPWRSSWWPRRKGRGRC</sequence>